<accession>A0A450ZYE9</accession>
<protein>
    <submittedName>
        <fullName evidence="1">Uncharacterized protein</fullName>
    </submittedName>
</protein>
<proteinExistence type="predicted"/>
<reference evidence="1" key="1">
    <citation type="submission" date="2019-02" db="EMBL/GenBank/DDBJ databases">
        <authorList>
            <person name="Gruber-Vodicka R. H."/>
            <person name="Seah K. B. B."/>
        </authorList>
    </citation>
    <scope>NUCLEOTIDE SEQUENCE</scope>
    <source>
        <strain evidence="2">BECK_BY19</strain>
        <strain evidence="1">BECK_BY8</strain>
    </source>
</reference>
<dbReference type="EMBL" id="CAADGD010000004">
    <property type="protein sequence ID" value="VFK68592.1"/>
    <property type="molecule type" value="Genomic_DNA"/>
</dbReference>
<evidence type="ECO:0000313" key="1">
    <source>
        <dbReference type="EMBL" id="VFK58832.1"/>
    </source>
</evidence>
<dbReference type="EMBL" id="CAADFZ010000005">
    <property type="protein sequence ID" value="VFK58832.1"/>
    <property type="molecule type" value="Genomic_DNA"/>
</dbReference>
<evidence type="ECO:0000313" key="2">
    <source>
        <dbReference type="EMBL" id="VFK68592.1"/>
    </source>
</evidence>
<name>A0A450ZYE9_9GAMM</name>
<sequence>MKPLSALRTQLAAGEFDLTRHALKRMVERNISGAEIQEAGGRAFKVSEKILKKSVPAQGTPRLDPGAKR</sequence>
<gene>
    <name evidence="1" type="ORF">BECKUNK1418G_GA0071005_100519</name>
    <name evidence="2" type="ORF">BECKUNK1418H_GA0071006_100419</name>
</gene>
<organism evidence="1">
    <name type="scientific">Candidatus Kentrum sp. UNK</name>
    <dbReference type="NCBI Taxonomy" id="2126344"/>
    <lineage>
        <taxon>Bacteria</taxon>
        <taxon>Pseudomonadati</taxon>
        <taxon>Pseudomonadota</taxon>
        <taxon>Gammaproteobacteria</taxon>
        <taxon>Candidatus Kentrum</taxon>
    </lineage>
</organism>
<dbReference type="AlphaFoldDB" id="A0A450ZYE9"/>